<dbReference type="Proteomes" id="UP000006729">
    <property type="component" value="Chromosome 14"/>
</dbReference>
<gene>
    <name evidence="1" type="ORF">POPTR_014G196500</name>
</gene>
<keyword evidence="2" id="KW-1185">Reference proteome</keyword>
<dbReference type="AlphaFoldDB" id="A0A2K1XYI6"/>
<reference evidence="1 2" key="1">
    <citation type="journal article" date="2006" name="Science">
        <title>The genome of black cottonwood, Populus trichocarpa (Torr. &amp; Gray).</title>
        <authorList>
            <person name="Tuskan G.A."/>
            <person name="Difazio S."/>
            <person name="Jansson S."/>
            <person name="Bohlmann J."/>
            <person name="Grigoriev I."/>
            <person name="Hellsten U."/>
            <person name="Putnam N."/>
            <person name="Ralph S."/>
            <person name="Rombauts S."/>
            <person name="Salamov A."/>
            <person name="Schein J."/>
            <person name="Sterck L."/>
            <person name="Aerts A."/>
            <person name="Bhalerao R.R."/>
            <person name="Bhalerao R.P."/>
            <person name="Blaudez D."/>
            <person name="Boerjan W."/>
            <person name="Brun A."/>
            <person name="Brunner A."/>
            <person name="Busov V."/>
            <person name="Campbell M."/>
            <person name="Carlson J."/>
            <person name="Chalot M."/>
            <person name="Chapman J."/>
            <person name="Chen G.L."/>
            <person name="Cooper D."/>
            <person name="Coutinho P.M."/>
            <person name="Couturier J."/>
            <person name="Covert S."/>
            <person name="Cronk Q."/>
            <person name="Cunningham R."/>
            <person name="Davis J."/>
            <person name="Degroeve S."/>
            <person name="Dejardin A."/>
            <person name="Depamphilis C."/>
            <person name="Detter J."/>
            <person name="Dirks B."/>
            <person name="Dubchak I."/>
            <person name="Duplessis S."/>
            <person name="Ehlting J."/>
            <person name="Ellis B."/>
            <person name="Gendler K."/>
            <person name="Goodstein D."/>
            <person name="Gribskov M."/>
            <person name="Grimwood J."/>
            <person name="Groover A."/>
            <person name="Gunter L."/>
            <person name="Hamberger B."/>
            <person name="Heinze B."/>
            <person name="Helariutta Y."/>
            <person name="Henrissat B."/>
            <person name="Holligan D."/>
            <person name="Holt R."/>
            <person name="Huang W."/>
            <person name="Islam-Faridi N."/>
            <person name="Jones S."/>
            <person name="Jones-Rhoades M."/>
            <person name="Jorgensen R."/>
            <person name="Joshi C."/>
            <person name="Kangasjarvi J."/>
            <person name="Karlsson J."/>
            <person name="Kelleher C."/>
            <person name="Kirkpatrick R."/>
            <person name="Kirst M."/>
            <person name="Kohler A."/>
            <person name="Kalluri U."/>
            <person name="Larimer F."/>
            <person name="Leebens-Mack J."/>
            <person name="Leple J.C."/>
            <person name="Locascio P."/>
            <person name="Lou Y."/>
            <person name="Lucas S."/>
            <person name="Martin F."/>
            <person name="Montanini B."/>
            <person name="Napoli C."/>
            <person name="Nelson D.R."/>
            <person name="Nelson C."/>
            <person name="Nieminen K."/>
            <person name="Nilsson O."/>
            <person name="Pereda V."/>
            <person name="Peter G."/>
            <person name="Philippe R."/>
            <person name="Pilate G."/>
            <person name="Poliakov A."/>
            <person name="Razumovskaya J."/>
            <person name="Richardson P."/>
            <person name="Rinaldi C."/>
            <person name="Ritland K."/>
            <person name="Rouze P."/>
            <person name="Ryaboy D."/>
            <person name="Schmutz J."/>
            <person name="Schrader J."/>
            <person name="Segerman B."/>
            <person name="Shin H."/>
            <person name="Siddiqui A."/>
            <person name="Sterky F."/>
            <person name="Terry A."/>
            <person name="Tsai C.J."/>
            <person name="Uberbacher E."/>
            <person name="Unneberg P."/>
            <person name="Vahala J."/>
            <person name="Wall K."/>
            <person name="Wessler S."/>
            <person name="Yang G."/>
            <person name="Yin T."/>
            <person name="Douglas C."/>
            <person name="Marra M."/>
            <person name="Sandberg G."/>
            <person name="Van de Peer Y."/>
            <person name="Rokhsar D."/>
        </authorList>
    </citation>
    <scope>NUCLEOTIDE SEQUENCE [LARGE SCALE GENOMIC DNA]</scope>
    <source>
        <strain evidence="2">cv. Nisqually</strain>
    </source>
</reference>
<name>A0A2K1XYI6_POPTR</name>
<protein>
    <submittedName>
        <fullName evidence="1">Uncharacterized protein</fullName>
    </submittedName>
</protein>
<dbReference type="EMBL" id="CM009303">
    <property type="protein sequence ID" value="PNT05838.1"/>
    <property type="molecule type" value="Genomic_DNA"/>
</dbReference>
<sequence>MDITWQPNSISTTSTLPLSIKPSKKLKTLTINLLRSNFSLSGFKHCMHHFASIFLLSWYLKINEEFHIAQSLSLSSVTTFSHFLDQKQLQ</sequence>
<evidence type="ECO:0000313" key="2">
    <source>
        <dbReference type="Proteomes" id="UP000006729"/>
    </source>
</evidence>
<dbReference type="InParanoid" id="A0A2K1XYI6"/>
<evidence type="ECO:0000313" key="1">
    <source>
        <dbReference type="EMBL" id="PNT05838.1"/>
    </source>
</evidence>
<proteinExistence type="predicted"/>
<organism evidence="1 2">
    <name type="scientific">Populus trichocarpa</name>
    <name type="common">Western balsam poplar</name>
    <name type="synonym">Populus balsamifera subsp. trichocarpa</name>
    <dbReference type="NCBI Taxonomy" id="3694"/>
    <lineage>
        <taxon>Eukaryota</taxon>
        <taxon>Viridiplantae</taxon>
        <taxon>Streptophyta</taxon>
        <taxon>Embryophyta</taxon>
        <taxon>Tracheophyta</taxon>
        <taxon>Spermatophyta</taxon>
        <taxon>Magnoliopsida</taxon>
        <taxon>eudicotyledons</taxon>
        <taxon>Gunneridae</taxon>
        <taxon>Pentapetalae</taxon>
        <taxon>rosids</taxon>
        <taxon>fabids</taxon>
        <taxon>Malpighiales</taxon>
        <taxon>Salicaceae</taxon>
        <taxon>Saliceae</taxon>
        <taxon>Populus</taxon>
    </lineage>
</organism>
<accession>A0A2K1XYI6</accession>